<keyword evidence="3" id="KW-1185">Reference proteome</keyword>
<protein>
    <submittedName>
        <fullName evidence="2">Multiple sugar transport system substrate-binding protein</fullName>
    </submittedName>
</protein>
<dbReference type="Pfam" id="PF13416">
    <property type="entry name" value="SBP_bac_8"/>
    <property type="match status" value="1"/>
</dbReference>
<dbReference type="InterPro" id="IPR006059">
    <property type="entry name" value="SBP"/>
</dbReference>
<organism evidence="2 3">
    <name type="scientific">Nocardiopsis aegyptia</name>
    <dbReference type="NCBI Taxonomy" id="220378"/>
    <lineage>
        <taxon>Bacteria</taxon>
        <taxon>Bacillati</taxon>
        <taxon>Actinomycetota</taxon>
        <taxon>Actinomycetes</taxon>
        <taxon>Streptosporangiales</taxon>
        <taxon>Nocardiopsidaceae</taxon>
        <taxon>Nocardiopsis</taxon>
    </lineage>
</organism>
<dbReference type="EMBL" id="JACCFS010000001">
    <property type="protein sequence ID" value="NYJ38139.1"/>
    <property type="molecule type" value="Genomic_DNA"/>
</dbReference>
<name>A0A7Z0ETY3_9ACTN</name>
<keyword evidence="2" id="KW-0762">Sugar transport</keyword>
<gene>
    <name evidence="2" type="ORF">HNR10_006020</name>
</gene>
<evidence type="ECO:0000256" key="1">
    <source>
        <dbReference type="SAM" id="MobiDB-lite"/>
    </source>
</evidence>
<evidence type="ECO:0000313" key="2">
    <source>
        <dbReference type="EMBL" id="NYJ38139.1"/>
    </source>
</evidence>
<keyword evidence="2" id="KW-0813">Transport</keyword>
<feature type="region of interest" description="Disordered" evidence="1">
    <location>
        <begin position="430"/>
        <end position="449"/>
    </location>
</feature>
<dbReference type="InterPro" id="IPR050490">
    <property type="entry name" value="Bact_solute-bd_prot1"/>
</dbReference>
<dbReference type="RefSeq" id="WP_179829325.1">
    <property type="nucleotide sequence ID" value="NZ_JACCFS010000001.1"/>
</dbReference>
<reference evidence="2 3" key="1">
    <citation type="submission" date="2020-07" db="EMBL/GenBank/DDBJ databases">
        <title>Sequencing the genomes of 1000 actinobacteria strains.</title>
        <authorList>
            <person name="Klenk H.-P."/>
        </authorList>
    </citation>
    <scope>NUCLEOTIDE SEQUENCE [LARGE SCALE GENOMIC DNA]</scope>
    <source>
        <strain evidence="2 3">DSM 44442</strain>
    </source>
</reference>
<dbReference type="PANTHER" id="PTHR43649:SF11">
    <property type="entry name" value="ABC TRANSPORTER SUBSTRATE-BINDING PROTEIN YESO-RELATED"/>
    <property type="match status" value="1"/>
</dbReference>
<dbReference type="AlphaFoldDB" id="A0A7Z0ETY3"/>
<dbReference type="Proteomes" id="UP000572051">
    <property type="component" value="Unassembled WGS sequence"/>
</dbReference>
<dbReference type="PANTHER" id="PTHR43649">
    <property type="entry name" value="ARABINOSE-BINDING PROTEIN-RELATED"/>
    <property type="match status" value="1"/>
</dbReference>
<accession>A0A7Z0ETY3</accession>
<sequence>MRANPGSGRPRARDLSSDGRLRRRPLLKIAAGVGAVVMAATACGGGSGSEDGVVELRFSWWGADDRHAVTQQVIDEFEAANPDIRIVGDYTDWGAYWDRLATSTAAGDAPDIITQEERYLREYGDRGALADLSQLESLDLSDIDPLVAESGDMNGETYGVATGVNAYTIMADVDAFEEAGVELPDDESWSWDDYVDKAIEISEATDGEVVGTQSMAFNEAGFQIFARQRGENLYNEDGTLGYSQETLEEWYGLIHRLQEEGGQPTASESVEIEALGPDGSVLAANSGAMAHFWTNQLGQQTDTSGHEIELLRYPGETTEDRSGMYFKPAMFYSVSAESEHPEEAARFVDFLVNSNEAAELILADRGLPANIDVRGHIVSQLPDADARSAVFLSDIEGSIEDGNPPPPIGAGEVVNIIKRASEEMSFGNLTPEEAAEQFTSEVEAATQGG</sequence>
<comment type="caution">
    <text evidence="2">The sequence shown here is derived from an EMBL/GenBank/DDBJ whole genome shotgun (WGS) entry which is preliminary data.</text>
</comment>
<evidence type="ECO:0000313" key="3">
    <source>
        <dbReference type="Proteomes" id="UP000572051"/>
    </source>
</evidence>
<dbReference type="SUPFAM" id="SSF53850">
    <property type="entry name" value="Periplasmic binding protein-like II"/>
    <property type="match status" value="1"/>
</dbReference>
<dbReference type="Gene3D" id="3.40.190.10">
    <property type="entry name" value="Periplasmic binding protein-like II"/>
    <property type="match status" value="2"/>
</dbReference>
<proteinExistence type="predicted"/>